<comment type="caution">
    <text evidence="2">The sequence shown here is derived from an EMBL/GenBank/DDBJ whole genome shotgun (WGS) entry which is preliminary data.</text>
</comment>
<evidence type="ECO:0000256" key="1">
    <source>
        <dbReference type="SAM" id="SignalP"/>
    </source>
</evidence>
<reference evidence="2 3" key="1">
    <citation type="submission" date="2020-05" db="EMBL/GenBank/DDBJ databases">
        <authorList>
            <person name="Whitworth D."/>
        </authorList>
    </citation>
    <scope>NUCLEOTIDE SEQUENCE [LARGE SCALE GENOMIC DNA]</scope>
    <source>
        <strain evidence="2 3">CA046A</strain>
    </source>
</reference>
<dbReference type="AlphaFoldDB" id="A0A7Y4NGT4"/>
<feature type="chain" id="PRO_5031001454" evidence="1">
    <location>
        <begin position="24"/>
        <end position="166"/>
    </location>
</feature>
<proteinExistence type="predicted"/>
<gene>
    <name evidence="2" type="ORF">HNS30_33430</name>
</gene>
<protein>
    <submittedName>
        <fullName evidence="2">Uncharacterized protein</fullName>
    </submittedName>
</protein>
<keyword evidence="1" id="KW-0732">Signal</keyword>
<dbReference type="EMBL" id="JABFJW010000393">
    <property type="protein sequence ID" value="NOK13958.1"/>
    <property type="molecule type" value="Genomic_DNA"/>
</dbReference>
<feature type="signal peptide" evidence="1">
    <location>
        <begin position="1"/>
        <end position="23"/>
    </location>
</feature>
<evidence type="ECO:0000313" key="2">
    <source>
        <dbReference type="EMBL" id="NOK13958.1"/>
    </source>
</evidence>
<sequence length="166" mass="17938">MRNQLFVCVLAVGVLLAGGRAEALPGGWYTKETGDRVTLYDQAHEAVWAGYFDEEGNWHETTYTPRGSGSGDQGQTMGGIKTTADAVLVEITKPVEGIVVIDASKQDVVFELRGHLDAGMTVKIPVSKLGDTVQLVATVDDKGATLDLAFFKRVDVCTSKSFWLSR</sequence>
<organism evidence="2 3">
    <name type="scientific">Corallococcus exercitus</name>
    <dbReference type="NCBI Taxonomy" id="2316736"/>
    <lineage>
        <taxon>Bacteria</taxon>
        <taxon>Pseudomonadati</taxon>
        <taxon>Myxococcota</taxon>
        <taxon>Myxococcia</taxon>
        <taxon>Myxococcales</taxon>
        <taxon>Cystobacterineae</taxon>
        <taxon>Myxococcaceae</taxon>
        <taxon>Corallococcus</taxon>
    </lineage>
</organism>
<dbReference type="RefSeq" id="WP_171421098.1">
    <property type="nucleotide sequence ID" value="NZ_JABFJW010000393.1"/>
</dbReference>
<dbReference type="Proteomes" id="UP000528460">
    <property type="component" value="Unassembled WGS sequence"/>
</dbReference>
<accession>A0A7Y4NGT4</accession>
<evidence type="ECO:0000313" key="3">
    <source>
        <dbReference type="Proteomes" id="UP000528460"/>
    </source>
</evidence>
<name>A0A7Y4NGT4_9BACT</name>